<accession>A0A1I7MS38</accession>
<evidence type="ECO:0000256" key="2">
    <source>
        <dbReference type="ARBA" id="ARBA00008537"/>
    </source>
</evidence>
<evidence type="ECO:0000256" key="3">
    <source>
        <dbReference type="ARBA" id="ARBA00022448"/>
    </source>
</evidence>
<keyword evidence="4" id="KW-1003">Cell membrane</keyword>
<dbReference type="PANTHER" id="PTHR42718:SF9">
    <property type="entry name" value="MAJOR FACILITATOR SUPERFAMILY MULTIDRUG TRANSPORTER MFSC"/>
    <property type="match status" value="1"/>
</dbReference>
<feature type="transmembrane region" description="Helical" evidence="9">
    <location>
        <begin position="289"/>
        <end position="314"/>
    </location>
</feature>
<dbReference type="SUPFAM" id="SSF103473">
    <property type="entry name" value="MFS general substrate transporter"/>
    <property type="match status" value="1"/>
</dbReference>
<feature type="transmembrane region" description="Helical" evidence="9">
    <location>
        <begin position="33"/>
        <end position="51"/>
    </location>
</feature>
<feature type="transmembrane region" description="Helical" evidence="9">
    <location>
        <begin position="71"/>
        <end position="92"/>
    </location>
</feature>
<evidence type="ECO:0000313" key="12">
    <source>
        <dbReference type="Proteomes" id="UP000198881"/>
    </source>
</evidence>
<dbReference type="Gene3D" id="1.20.1720.10">
    <property type="entry name" value="Multidrug resistance protein D"/>
    <property type="match status" value="1"/>
</dbReference>
<reference evidence="11 12" key="1">
    <citation type="submission" date="2016-10" db="EMBL/GenBank/DDBJ databases">
        <authorList>
            <person name="de Groot N.N."/>
        </authorList>
    </citation>
    <scope>NUCLEOTIDE SEQUENCE [LARGE SCALE GENOMIC DNA]</scope>
    <source>
        <strain evidence="11 12">CGMCC 1.7054</strain>
    </source>
</reference>
<comment type="similarity">
    <text evidence="2">Belongs to the major facilitator superfamily. EmrB family.</text>
</comment>
<dbReference type="EMBL" id="FPCG01000013">
    <property type="protein sequence ID" value="SFV24740.1"/>
    <property type="molecule type" value="Genomic_DNA"/>
</dbReference>
<dbReference type="InterPro" id="IPR020846">
    <property type="entry name" value="MFS_dom"/>
</dbReference>
<evidence type="ECO:0000256" key="5">
    <source>
        <dbReference type="ARBA" id="ARBA00022692"/>
    </source>
</evidence>
<comment type="subcellular location">
    <subcellularLocation>
        <location evidence="1">Cell membrane</location>
        <topology evidence="1">Multi-pass membrane protein</topology>
    </subcellularLocation>
</comment>
<dbReference type="AlphaFoldDB" id="A0A1I7MS38"/>
<feature type="transmembrane region" description="Helical" evidence="9">
    <location>
        <begin position="326"/>
        <end position="343"/>
    </location>
</feature>
<feature type="transmembrane region" description="Helical" evidence="9">
    <location>
        <begin position="383"/>
        <end position="405"/>
    </location>
</feature>
<protein>
    <submittedName>
        <fullName evidence="11">MFS transporter, DHA2 family, lincomycin resistance protein</fullName>
    </submittedName>
</protein>
<dbReference type="STRING" id="574650.SAMN04487966_11320"/>
<dbReference type="PROSITE" id="PS50850">
    <property type="entry name" value="MFS"/>
    <property type="match status" value="1"/>
</dbReference>
<feature type="transmembrane region" description="Helical" evidence="9">
    <location>
        <begin position="185"/>
        <end position="206"/>
    </location>
</feature>
<evidence type="ECO:0000256" key="4">
    <source>
        <dbReference type="ARBA" id="ARBA00022475"/>
    </source>
</evidence>
<keyword evidence="5 9" id="KW-0812">Transmembrane</keyword>
<feature type="transmembrane region" description="Helical" evidence="9">
    <location>
        <begin position="128"/>
        <end position="148"/>
    </location>
</feature>
<feature type="transmembrane region" description="Helical" evidence="9">
    <location>
        <begin position="249"/>
        <end position="268"/>
    </location>
</feature>
<dbReference type="CDD" id="cd17503">
    <property type="entry name" value="MFS_LmrB_MDR_like"/>
    <property type="match status" value="1"/>
</dbReference>
<keyword evidence="12" id="KW-1185">Reference proteome</keyword>
<feature type="transmembrane region" description="Helical" evidence="9">
    <location>
        <begin position="218"/>
        <end position="237"/>
    </location>
</feature>
<dbReference type="Pfam" id="PF07690">
    <property type="entry name" value="MFS_1"/>
    <property type="match status" value="1"/>
</dbReference>
<feature type="transmembrane region" description="Helical" evidence="9">
    <location>
        <begin position="461"/>
        <end position="482"/>
    </location>
</feature>
<dbReference type="Gene3D" id="1.20.1250.20">
    <property type="entry name" value="MFS general substrate transporter like domains"/>
    <property type="match status" value="1"/>
</dbReference>
<name>A0A1I7MS38_9MICC</name>
<keyword evidence="6 9" id="KW-1133">Transmembrane helix</keyword>
<evidence type="ECO:0000256" key="6">
    <source>
        <dbReference type="ARBA" id="ARBA00022989"/>
    </source>
</evidence>
<keyword evidence="3" id="KW-0813">Transport</keyword>
<dbReference type="PRINTS" id="PR01036">
    <property type="entry name" value="TCRTETB"/>
</dbReference>
<dbReference type="GO" id="GO:0022857">
    <property type="term" value="F:transmembrane transporter activity"/>
    <property type="evidence" value="ECO:0007669"/>
    <property type="project" value="InterPro"/>
</dbReference>
<feature type="transmembrane region" description="Helical" evidence="9">
    <location>
        <begin position="160"/>
        <end position="179"/>
    </location>
</feature>
<evidence type="ECO:0000313" key="11">
    <source>
        <dbReference type="EMBL" id="SFV24740.1"/>
    </source>
</evidence>
<dbReference type="RefSeq" id="WP_425435635.1">
    <property type="nucleotide sequence ID" value="NZ_FPCG01000013.1"/>
</dbReference>
<evidence type="ECO:0000256" key="7">
    <source>
        <dbReference type="ARBA" id="ARBA00023136"/>
    </source>
</evidence>
<evidence type="ECO:0000259" key="10">
    <source>
        <dbReference type="PROSITE" id="PS50850"/>
    </source>
</evidence>
<evidence type="ECO:0000256" key="9">
    <source>
        <dbReference type="SAM" id="Phobius"/>
    </source>
</evidence>
<proteinExistence type="inferred from homology"/>
<feature type="region of interest" description="Disordered" evidence="8">
    <location>
        <begin position="1"/>
        <end position="23"/>
    </location>
</feature>
<dbReference type="InterPro" id="IPR011701">
    <property type="entry name" value="MFS"/>
</dbReference>
<organism evidence="11 12">
    <name type="scientific">Micrococcus terreus</name>
    <dbReference type="NCBI Taxonomy" id="574650"/>
    <lineage>
        <taxon>Bacteria</taxon>
        <taxon>Bacillati</taxon>
        <taxon>Actinomycetota</taxon>
        <taxon>Actinomycetes</taxon>
        <taxon>Micrococcales</taxon>
        <taxon>Micrococcaceae</taxon>
        <taxon>Micrococcus</taxon>
    </lineage>
</organism>
<dbReference type="GO" id="GO:0005886">
    <property type="term" value="C:plasma membrane"/>
    <property type="evidence" value="ECO:0007669"/>
    <property type="project" value="UniProtKB-SubCell"/>
</dbReference>
<evidence type="ECO:0000256" key="1">
    <source>
        <dbReference type="ARBA" id="ARBA00004651"/>
    </source>
</evidence>
<sequence length="494" mass="51397">MTSAPDTDRPTADLNPSGQGSHTDDLPAGTGKLIALLVAAAFVVILNETIMSVALPELMEEFSVGAATAQWLTTAFMLTMAVVIPVTGYLLTRMPLRTVFAIAMTSFSIGTLVAALAPVFPLLVTGRVIQAIGTAIMMPLLFTTVLNVVPAERRGRTMGVISIVIAVAPATGPTVGGIVLDMLTWRWMFWLVLPIALLALVLGTLMIRNVTEPRRIPLDVLSVVLSGIGFAGTIYGLSSIGSAAEGTAAVNPLIPLGIGLAALAVFVWRQLNLKDFALMDLRAFKVGAFSLAVCLVAVNMMYLFGTLILLPIYLQNVAGYSTLETGMALLPGGLVMGVLGYFVGRLFDRVGPRPLVIPGAVLTSGALWGMTTLGADSTLGTVIAWHVTLNAGLALMFSPLMTNALGALPRRLYPHGSAIVSTIQQVAGAAGTALFITVMTAASVAGAAAGVDEQTALMDGVHSALLCGAAISLLAVVGTLFVRRTTAPEEPTHH</sequence>
<keyword evidence="7 9" id="KW-0472">Membrane</keyword>
<dbReference type="InterPro" id="IPR036259">
    <property type="entry name" value="MFS_trans_sf"/>
</dbReference>
<dbReference type="InterPro" id="IPR004638">
    <property type="entry name" value="EmrB-like"/>
</dbReference>
<feature type="domain" description="Major facilitator superfamily (MFS) profile" evidence="10">
    <location>
        <begin position="33"/>
        <end position="487"/>
    </location>
</feature>
<evidence type="ECO:0000256" key="8">
    <source>
        <dbReference type="SAM" id="MobiDB-lite"/>
    </source>
</evidence>
<feature type="transmembrane region" description="Helical" evidence="9">
    <location>
        <begin position="355"/>
        <end position="371"/>
    </location>
</feature>
<dbReference type="NCBIfam" id="TIGR00711">
    <property type="entry name" value="efflux_EmrB"/>
    <property type="match status" value="1"/>
</dbReference>
<feature type="transmembrane region" description="Helical" evidence="9">
    <location>
        <begin position="426"/>
        <end position="449"/>
    </location>
</feature>
<dbReference type="PANTHER" id="PTHR42718">
    <property type="entry name" value="MAJOR FACILITATOR SUPERFAMILY MULTIDRUG TRANSPORTER MFSC"/>
    <property type="match status" value="1"/>
</dbReference>
<feature type="transmembrane region" description="Helical" evidence="9">
    <location>
        <begin position="99"/>
        <end position="122"/>
    </location>
</feature>
<gene>
    <name evidence="11" type="ORF">SAMN04487966_11320</name>
</gene>
<dbReference type="Proteomes" id="UP000198881">
    <property type="component" value="Unassembled WGS sequence"/>
</dbReference>
<feature type="compositionally biased region" description="Basic and acidic residues" evidence="8">
    <location>
        <begin position="1"/>
        <end position="11"/>
    </location>
</feature>